<dbReference type="Proteomes" id="UP000184330">
    <property type="component" value="Unassembled WGS sequence"/>
</dbReference>
<dbReference type="PRINTS" id="PR00368">
    <property type="entry name" value="FADPNR"/>
</dbReference>
<gene>
    <name evidence="6" type="ORF">PAC_10507</name>
</gene>
<dbReference type="AlphaFoldDB" id="A0A1L7X6F7"/>
<dbReference type="GO" id="GO:0004174">
    <property type="term" value="F:electron-transferring-flavoprotein dehydrogenase activity"/>
    <property type="evidence" value="ECO:0007669"/>
    <property type="project" value="TreeGrafter"/>
</dbReference>
<evidence type="ECO:0000256" key="1">
    <source>
        <dbReference type="ARBA" id="ARBA00006442"/>
    </source>
</evidence>
<dbReference type="PRINTS" id="PR00411">
    <property type="entry name" value="PNDRDTASEI"/>
</dbReference>
<dbReference type="Gene3D" id="3.50.50.100">
    <property type="match status" value="1"/>
</dbReference>
<proteinExistence type="inferred from homology"/>
<comment type="similarity">
    <text evidence="1">Belongs to the FAD-dependent oxidoreductase family.</text>
</comment>
<keyword evidence="2" id="KW-0285">Flavoprotein</keyword>
<accession>A0A1L7X6F7</accession>
<dbReference type="Pfam" id="PF07992">
    <property type="entry name" value="Pyr_redox_2"/>
    <property type="match status" value="1"/>
</dbReference>
<evidence type="ECO:0000256" key="4">
    <source>
        <dbReference type="ARBA" id="ARBA00023002"/>
    </source>
</evidence>
<dbReference type="STRING" id="576137.A0A1L7X6F7"/>
<name>A0A1L7X6F7_9HELO</name>
<dbReference type="PANTHER" id="PTHR43735:SF3">
    <property type="entry name" value="FERROPTOSIS SUPPRESSOR PROTEIN 1"/>
    <property type="match status" value="1"/>
</dbReference>
<evidence type="ECO:0000313" key="7">
    <source>
        <dbReference type="Proteomes" id="UP000184330"/>
    </source>
</evidence>
<organism evidence="6 7">
    <name type="scientific">Phialocephala subalpina</name>
    <dbReference type="NCBI Taxonomy" id="576137"/>
    <lineage>
        <taxon>Eukaryota</taxon>
        <taxon>Fungi</taxon>
        <taxon>Dikarya</taxon>
        <taxon>Ascomycota</taxon>
        <taxon>Pezizomycotina</taxon>
        <taxon>Leotiomycetes</taxon>
        <taxon>Helotiales</taxon>
        <taxon>Mollisiaceae</taxon>
        <taxon>Phialocephala</taxon>
        <taxon>Phialocephala fortinii species complex</taxon>
    </lineage>
</organism>
<dbReference type="EMBL" id="FJOG01000016">
    <property type="protein sequence ID" value="CZR60611.1"/>
    <property type="molecule type" value="Genomic_DNA"/>
</dbReference>
<dbReference type="InterPro" id="IPR036188">
    <property type="entry name" value="FAD/NAD-bd_sf"/>
</dbReference>
<keyword evidence="3" id="KW-0274">FAD</keyword>
<dbReference type="SUPFAM" id="SSF51905">
    <property type="entry name" value="FAD/NAD(P)-binding domain"/>
    <property type="match status" value="1"/>
</dbReference>
<evidence type="ECO:0000256" key="2">
    <source>
        <dbReference type="ARBA" id="ARBA00022630"/>
    </source>
</evidence>
<keyword evidence="4" id="KW-0560">Oxidoreductase</keyword>
<dbReference type="GO" id="GO:0005737">
    <property type="term" value="C:cytoplasm"/>
    <property type="evidence" value="ECO:0007669"/>
    <property type="project" value="TreeGrafter"/>
</dbReference>
<dbReference type="PANTHER" id="PTHR43735">
    <property type="entry name" value="APOPTOSIS-INDUCING FACTOR 1"/>
    <property type="match status" value="1"/>
</dbReference>
<sequence length="417" mass="44606">MAQSPSQKNIVVLGGSYGGVSTAHYLLKHAFPQLPDKESYQVIVVSASSEAICRPACPRALISDDLLDQKKLFVNVAKQFEQYPKGSFRFVHGTATKLDHTERVVSVQPKKGTVEEIPFCALVIATGASTPSPLLSLNGDEEFLRSSWAEFRTSLPIAKSIVIAGGGPAGVETAGELGEYLNGRAGWFSSKLANPKVSITVVTSDSKILPALRPAIAKKAENLLAKVGVTVIKNSRVKSVTPEGAGTDRALVASKATVTLEDGTTLEADLYVAAFGTRPNTGFIDRSLLIADGRVETNASTLRVDKAGPRIYAIGDVGSYARPAVHLIPEAIPVLGANIKRDLLLAAGKEESAIGEDRKFEEDKRETQMVPIGKSKGVGAAMGYALPSFLVWAIKGRDYWLWTTGNLWSGKQWAKES</sequence>
<evidence type="ECO:0000256" key="3">
    <source>
        <dbReference type="ARBA" id="ARBA00022827"/>
    </source>
</evidence>
<evidence type="ECO:0000259" key="5">
    <source>
        <dbReference type="Pfam" id="PF07992"/>
    </source>
</evidence>
<dbReference type="OrthoDB" id="202203at2759"/>
<feature type="domain" description="FAD/NAD(P)-binding" evidence="5">
    <location>
        <begin position="9"/>
        <end position="322"/>
    </location>
</feature>
<keyword evidence="7" id="KW-1185">Reference proteome</keyword>
<dbReference type="GO" id="GO:0050660">
    <property type="term" value="F:flavin adenine dinucleotide binding"/>
    <property type="evidence" value="ECO:0007669"/>
    <property type="project" value="TreeGrafter"/>
</dbReference>
<protein>
    <recommendedName>
        <fullName evidence="5">FAD/NAD(P)-binding domain-containing protein</fullName>
    </recommendedName>
</protein>
<evidence type="ECO:0000313" key="6">
    <source>
        <dbReference type="EMBL" id="CZR60611.1"/>
    </source>
</evidence>
<reference evidence="6 7" key="1">
    <citation type="submission" date="2016-03" db="EMBL/GenBank/DDBJ databases">
        <authorList>
            <person name="Ploux O."/>
        </authorList>
    </citation>
    <scope>NUCLEOTIDE SEQUENCE [LARGE SCALE GENOMIC DNA]</scope>
    <source>
        <strain evidence="6 7">UAMH 11012</strain>
    </source>
</reference>
<dbReference type="InterPro" id="IPR023753">
    <property type="entry name" value="FAD/NAD-binding_dom"/>
</dbReference>